<dbReference type="PROSITE" id="PS00022">
    <property type="entry name" value="EGF_1"/>
    <property type="match status" value="1"/>
</dbReference>
<keyword evidence="3" id="KW-0472">Membrane</keyword>
<feature type="domain" description="Laminin EGF-like" evidence="4">
    <location>
        <begin position="113"/>
        <end position="160"/>
    </location>
</feature>
<dbReference type="EMBL" id="CP092868">
    <property type="protein sequence ID" value="UYV68966.1"/>
    <property type="molecule type" value="Genomic_DNA"/>
</dbReference>
<dbReference type="Gene3D" id="2.10.25.10">
    <property type="entry name" value="Laminin"/>
    <property type="match status" value="1"/>
</dbReference>
<evidence type="ECO:0000259" key="5">
    <source>
        <dbReference type="PROSITE" id="PS50853"/>
    </source>
</evidence>
<dbReference type="CDD" id="cd00063">
    <property type="entry name" value="FN3"/>
    <property type="match status" value="1"/>
</dbReference>
<keyword evidence="1" id="KW-0424">Laminin EGF-like domain</keyword>
<keyword evidence="3" id="KW-0812">Transmembrane</keyword>
<name>A0ABY6KJG5_9ARAC</name>
<proteinExistence type="predicted"/>
<feature type="disulfide bond" evidence="1">
    <location>
        <begin position="115"/>
        <end position="132"/>
    </location>
</feature>
<dbReference type="InterPro" id="IPR000742">
    <property type="entry name" value="EGF"/>
</dbReference>
<dbReference type="InterPro" id="IPR036116">
    <property type="entry name" value="FN3_sf"/>
</dbReference>
<feature type="region of interest" description="Disordered" evidence="2">
    <location>
        <begin position="228"/>
        <end position="254"/>
    </location>
</feature>
<accession>A0ABY6KJG5</accession>
<keyword evidence="3" id="KW-1133">Transmembrane helix</keyword>
<feature type="disulfide bond" evidence="1">
    <location>
        <begin position="134"/>
        <end position="143"/>
    </location>
</feature>
<sequence>MEDGAPRAVLVNSTGTDSFVLSWSPPPDGGGPRRLVAYALSYRPVGPYGAFEEPGTELSLPPVTRAKRVSRLRAGTRYEVRLAAVYEGLFRVAAPPFSVATASLPADQPAPPCECSDTGAVALCPPEPGANCSCLPGYTGPRCDLCLPGYYRAAMDRCVECPCPNTTSTGDCELSRSSSQPADGGSVPLLAVLATLGVLLLAVGLGSCYRYWSHQRHRPRLPLWSMELQSPPTSAPPLHDDTAPFSSLSHNDFV</sequence>
<keyword evidence="7" id="KW-1185">Reference proteome</keyword>
<dbReference type="InterPro" id="IPR002049">
    <property type="entry name" value="LE_dom"/>
</dbReference>
<dbReference type="Proteomes" id="UP001235939">
    <property type="component" value="Chromosome 06"/>
</dbReference>
<dbReference type="Pfam" id="PF00041">
    <property type="entry name" value="fn3"/>
    <property type="match status" value="1"/>
</dbReference>
<organism evidence="6 7">
    <name type="scientific">Cordylochernes scorpioides</name>
    <dbReference type="NCBI Taxonomy" id="51811"/>
    <lineage>
        <taxon>Eukaryota</taxon>
        <taxon>Metazoa</taxon>
        <taxon>Ecdysozoa</taxon>
        <taxon>Arthropoda</taxon>
        <taxon>Chelicerata</taxon>
        <taxon>Arachnida</taxon>
        <taxon>Pseudoscorpiones</taxon>
        <taxon>Cheliferoidea</taxon>
        <taxon>Chernetidae</taxon>
        <taxon>Cordylochernes</taxon>
    </lineage>
</organism>
<dbReference type="InterPro" id="IPR003961">
    <property type="entry name" value="FN3_dom"/>
</dbReference>
<dbReference type="Pfam" id="PF00053">
    <property type="entry name" value="EGF_laminin"/>
    <property type="match status" value="1"/>
</dbReference>
<evidence type="ECO:0000256" key="1">
    <source>
        <dbReference type="PROSITE-ProRule" id="PRU00460"/>
    </source>
</evidence>
<dbReference type="SMART" id="SM00060">
    <property type="entry name" value="FN3"/>
    <property type="match status" value="1"/>
</dbReference>
<dbReference type="SUPFAM" id="SSF57196">
    <property type="entry name" value="EGF/Laminin"/>
    <property type="match status" value="1"/>
</dbReference>
<evidence type="ECO:0000313" key="6">
    <source>
        <dbReference type="EMBL" id="UYV68966.1"/>
    </source>
</evidence>
<dbReference type="CDD" id="cd00055">
    <property type="entry name" value="EGF_Lam"/>
    <property type="match status" value="1"/>
</dbReference>
<dbReference type="SMART" id="SM00180">
    <property type="entry name" value="EGF_Lam"/>
    <property type="match status" value="1"/>
</dbReference>
<evidence type="ECO:0000256" key="2">
    <source>
        <dbReference type="SAM" id="MobiDB-lite"/>
    </source>
</evidence>
<protein>
    <submittedName>
        <fullName evidence="6">MEGF9</fullName>
    </submittedName>
</protein>
<reference evidence="6 7" key="1">
    <citation type="submission" date="2022-01" db="EMBL/GenBank/DDBJ databases">
        <title>A chromosomal length assembly of Cordylochernes scorpioides.</title>
        <authorList>
            <person name="Zeh D."/>
            <person name="Zeh J."/>
        </authorList>
    </citation>
    <scope>NUCLEOTIDE SEQUENCE [LARGE SCALE GENOMIC DNA]</scope>
    <source>
        <strain evidence="6">IN4F17</strain>
        <tissue evidence="6">Whole Body</tissue>
    </source>
</reference>
<feature type="compositionally biased region" description="Polar residues" evidence="2">
    <location>
        <begin position="244"/>
        <end position="254"/>
    </location>
</feature>
<feature type="domain" description="Fibronectin type-III" evidence="5">
    <location>
        <begin position="5"/>
        <end position="107"/>
    </location>
</feature>
<comment type="caution">
    <text evidence="1">Lacks conserved residue(s) required for the propagation of feature annotation.</text>
</comment>
<dbReference type="PROSITE" id="PS50853">
    <property type="entry name" value="FN3"/>
    <property type="match status" value="1"/>
</dbReference>
<gene>
    <name evidence="6" type="ORF">LAZ67_6001812</name>
</gene>
<dbReference type="InterPro" id="IPR013783">
    <property type="entry name" value="Ig-like_fold"/>
</dbReference>
<feature type="transmembrane region" description="Helical" evidence="3">
    <location>
        <begin position="189"/>
        <end position="212"/>
    </location>
</feature>
<dbReference type="PROSITE" id="PS50027">
    <property type="entry name" value="EGF_LAM_2"/>
    <property type="match status" value="1"/>
</dbReference>
<dbReference type="SUPFAM" id="SSF49265">
    <property type="entry name" value="Fibronectin type III"/>
    <property type="match status" value="1"/>
</dbReference>
<evidence type="ECO:0000256" key="3">
    <source>
        <dbReference type="SAM" id="Phobius"/>
    </source>
</evidence>
<evidence type="ECO:0000259" key="4">
    <source>
        <dbReference type="PROSITE" id="PS50027"/>
    </source>
</evidence>
<keyword evidence="1" id="KW-1015">Disulfide bond</keyword>
<dbReference type="Gene3D" id="2.60.40.10">
    <property type="entry name" value="Immunoglobulins"/>
    <property type="match status" value="1"/>
</dbReference>
<evidence type="ECO:0000313" key="7">
    <source>
        <dbReference type="Proteomes" id="UP001235939"/>
    </source>
</evidence>
<dbReference type="PROSITE" id="PS01248">
    <property type="entry name" value="EGF_LAM_1"/>
    <property type="match status" value="1"/>
</dbReference>